<name>A0A9W6J1T8_9HYPH</name>
<feature type="signal peptide" evidence="2">
    <location>
        <begin position="1"/>
        <end position="26"/>
    </location>
</feature>
<evidence type="ECO:0000256" key="2">
    <source>
        <dbReference type="SAM" id="SignalP"/>
    </source>
</evidence>
<dbReference type="RefSeq" id="WP_271167977.1">
    <property type="nucleotide sequence ID" value="NZ_BSFI01000007.1"/>
</dbReference>
<reference evidence="3" key="1">
    <citation type="journal article" date="2014" name="Int. J. Syst. Evol. Microbiol.">
        <title>Complete genome sequence of Corynebacterium casei LMG S-19264T (=DSM 44701T), isolated from a smear-ripened cheese.</title>
        <authorList>
            <consortium name="US DOE Joint Genome Institute (JGI-PGF)"/>
            <person name="Walter F."/>
            <person name="Albersmeier A."/>
            <person name="Kalinowski J."/>
            <person name="Ruckert C."/>
        </authorList>
    </citation>
    <scope>NUCLEOTIDE SEQUENCE</scope>
    <source>
        <strain evidence="3">VKM B-2347</strain>
    </source>
</reference>
<keyword evidence="4" id="KW-1185">Reference proteome</keyword>
<feature type="compositionally biased region" description="Low complexity" evidence="1">
    <location>
        <begin position="126"/>
        <end position="142"/>
    </location>
</feature>
<feature type="compositionally biased region" description="Basic and acidic residues" evidence="1">
    <location>
        <begin position="90"/>
        <end position="100"/>
    </location>
</feature>
<evidence type="ECO:0000313" key="3">
    <source>
        <dbReference type="EMBL" id="GLK67724.1"/>
    </source>
</evidence>
<evidence type="ECO:0000256" key="1">
    <source>
        <dbReference type="SAM" id="MobiDB-lite"/>
    </source>
</evidence>
<feature type="compositionally biased region" description="Basic and acidic residues" evidence="1">
    <location>
        <begin position="111"/>
        <end position="125"/>
    </location>
</feature>
<reference evidence="3" key="2">
    <citation type="submission" date="2023-01" db="EMBL/GenBank/DDBJ databases">
        <authorList>
            <person name="Sun Q."/>
            <person name="Evtushenko L."/>
        </authorList>
    </citation>
    <scope>NUCLEOTIDE SEQUENCE</scope>
    <source>
        <strain evidence="3">VKM B-2347</strain>
    </source>
</reference>
<accession>A0A9W6J1T8</accession>
<comment type="caution">
    <text evidence="3">The sequence shown here is derived from an EMBL/GenBank/DDBJ whole genome shotgun (WGS) entry which is preliminary data.</text>
</comment>
<organism evidence="3 4">
    <name type="scientific">Hansschlegelia plantiphila</name>
    <dbReference type="NCBI Taxonomy" id="374655"/>
    <lineage>
        <taxon>Bacteria</taxon>
        <taxon>Pseudomonadati</taxon>
        <taxon>Pseudomonadota</taxon>
        <taxon>Alphaproteobacteria</taxon>
        <taxon>Hyphomicrobiales</taxon>
        <taxon>Methylopilaceae</taxon>
        <taxon>Hansschlegelia</taxon>
    </lineage>
</organism>
<feature type="region of interest" description="Disordered" evidence="1">
    <location>
        <begin position="39"/>
        <end position="189"/>
    </location>
</feature>
<evidence type="ECO:0000313" key="4">
    <source>
        <dbReference type="Proteomes" id="UP001143372"/>
    </source>
</evidence>
<feature type="compositionally biased region" description="Basic and acidic residues" evidence="1">
    <location>
        <begin position="45"/>
        <end position="58"/>
    </location>
</feature>
<sequence>MRQITACLASAAIALGAASVAGPALAADDMGSNPITEFFDSLGMGEKEKPDIDYKERAPLVPPSSNASLPPPQAKGPGRSDDAWPSDPDAQARAERKARANELPTETYNARIDRNSRLSPDELQGRRTAGAGAVTETGGSTTYDNTIQRMSPDELKSQRMNRTADAAPAGSRSRLSDPPPGYLVGNGVSAQVKPEAKPWYGRLFGN</sequence>
<proteinExistence type="predicted"/>
<feature type="chain" id="PRO_5040790738" description="DUF3035 domain-containing protein" evidence="2">
    <location>
        <begin position="27"/>
        <end position="206"/>
    </location>
</feature>
<keyword evidence="2" id="KW-0732">Signal</keyword>
<dbReference type="AlphaFoldDB" id="A0A9W6J1T8"/>
<dbReference type="Proteomes" id="UP001143372">
    <property type="component" value="Unassembled WGS sequence"/>
</dbReference>
<evidence type="ECO:0008006" key="5">
    <source>
        <dbReference type="Google" id="ProtNLM"/>
    </source>
</evidence>
<dbReference type="EMBL" id="BSFI01000007">
    <property type="protein sequence ID" value="GLK67724.1"/>
    <property type="molecule type" value="Genomic_DNA"/>
</dbReference>
<gene>
    <name evidence="3" type="ORF">GCM10008179_13620</name>
</gene>
<protein>
    <recommendedName>
        <fullName evidence="5">DUF3035 domain-containing protein</fullName>
    </recommendedName>
</protein>